<keyword evidence="5 8" id="KW-1133">Transmembrane helix</keyword>
<dbReference type="PANTHER" id="PTHR23129:SF0">
    <property type="entry name" value="ACYL-COENZYME A DIPHOSPHATASE FITM2"/>
    <property type="match status" value="1"/>
</dbReference>
<dbReference type="AlphaFoldDB" id="A0A0D8Y4X2"/>
<dbReference type="PANTHER" id="PTHR23129">
    <property type="entry name" value="ACYL-COENZYME A DIPHOSPHATASE FITM2"/>
    <property type="match status" value="1"/>
</dbReference>
<dbReference type="EMBL" id="KN716191">
    <property type="protein sequence ID" value="KJH51059.1"/>
    <property type="molecule type" value="Genomic_DNA"/>
</dbReference>
<dbReference type="STRING" id="29172.A0A0D8Y4X2"/>
<evidence type="ECO:0000256" key="1">
    <source>
        <dbReference type="ARBA" id="ARBA00004477"/>
    </source>
</evidence>
<keyword evidence="10" id="KW-1185">Reference proteome</keyword>
<reference evidence="9 10" key="1">
    <citation type="submission" date="2013-11" db="EMBL/GenBank/DDBJ databases">
        <title>Draft genome of the bovine lungworm Dictyocaulus viviparus.</title>
        <authorList>
            <person name="Mitreva M."/>
        </authorList>
    </citation>
    <scope>NUCLEOTIDE SEQUENCE [LARGE SCALE GENOMIC DNA]</scope>
    <source>
        <strain evidence="9 10">HannoverDv2000</strain>
    </source>
</reference>
<keyword evidence="3" id="KW-0378">Hydrolase</keyword>
<feature type="transmembrane region" description="Helical" evidence="8">
    <location>
        <begin position="12"/>
        <end position="32"/>
    </location>
</feature>
<evidence type="ECO:0000256" key="3">
    <source>
        <dbReference type="ARBA" id="ARBA00022801"/>
    </source>
</evidence>
<keyword evidence="6" id="KW-0443">Lipid metabolism</keyword>
<keyword evidence="7 8" id="KW-0472">Membrane</keyword>
<feature type="transmembrane region" description="Helical" evidence="8">
    <location>
        <begin position="190"/>
        <end position="219"/>
    </location>
</feature>
<dbReference type="OrthoDB" id="5579088at2759"/>
<gene>
    <name evidence="9" type="ORF">DICVIV_02726</name>
</gene>
<keyword evidence="4" id="KW-0256">Endoplasmic reticulum</keyword>
<evidence type="ECO:0000256" key="8">
    <source>
        <dbReference type="SAM" id="Phobius"/>
    </source>
</evidence>
<reference evidence="10" key="2">
    <citation type="journal article" date="2016" name="Sci. Rep.">
        <title>Dictyocaulus viviparus genome, variome and transcriptome elucidate lungworm biology and support future intervention.</title>
        <authorList>
            <person name="McNulty S.N."/>
            <person name="Strube C."/>
            <person name="Rosa B.A."/>
            <person name="Martin J.C."/>
            <person name="Tyagi R."/>
            <person name="Choi Y.J."/>
            <person name="Wang Q."/>
            <person name="Hallsworth Pepin K."/>
            <person name="Zhang X."/>
            <person name="Ozersky P."/>
            <person name="Wilson R.K."/>
            <person name="Sternberg P.W."/>
            <person name="Gasser R.B."/>
            <person name="Mitreva M."/>
        </authorList>
    </citation>
    <scope>NUCLEOTIDE SEQUENCE [LARGE SCALE GENOMIC DNA]</scope>
    <source>
        <strain evidence="10">HannoverDv2000</strain>
    </source>
</reference>
<evidence type="ECO:0000313" key="9">
    <source>
        <dbReference type="EMBL" id="KJH51059.1"/>
    </source>
</evidence>
<dbReference type="InterPro" id="IPR019388">
    <property type="entry name" value="FIT"/>
</dbReference>
<comment type="subcellular location">
    <subcellularLocation>
        <location evidence="1">Endoplasmic reticulum membrane</location>
        <topology evidence="1">Multi-pass membrane protein</topology>
    </subcellularLocation>
</comment>
<evidence type="ECO:0000256" key="2">
    <source>
        <dbReference type="ARBA" id="ARBA00022692"/>
    </source>
</evidence>
<evidence type="ECO:0000256" key="7">
    <source>
        <dbReference type="ARBA" id="ARBA00023136"/>
    </source>
</evidence>
<dbReference type="Pfam" id="PF10261">
    <property type="entry name" value="FIT"/>
    <property type="match status" value="2"/>
</dbReference>
<dbReference type="Proteomes" id="UP000053766">
    <property type="component" value="Unassembled WGS sequence"/>
</dbReference>
<dbReference type="GO" id="GO:0034389">
    <property type="term" value="P:lipid droplet organization"/>
    <property type="evidence" value="ECO:0007669"/>
    <property type="project" value="TreeGrafter"/>
</dbReference>
<name>A0A0D8Y4X2_DICVI</name>
<accession>A0A0D8Y4X2</accession>
<proteinExistence type="predicted"/>
<dbReference type="GO" id="GO:0008654">
    <property type="term" value="P:phospholipid biosynthetic process"/>
    <property type="evidence" value="ECO:0007669"/>
    <property type="project" value="TreeGrafter"/>
</dbReference>
<dbReference type="GO" id="GO:0019915">
    <property type="term" value="P:lipid storage"/>
    <property type="evidence" value="ECO:0007669"/>
    <property type="project" value="InterPro"/>
</dbReference>
<protein>
    <submittedName>
        <fullName evidence="9">Uncharacterized protein</fullName>
    </submittedName>
</protein>
<evidence type="ECO:0000256" key="4">
    <source>
        <dbReference type="ARBA" id="ARBA00022824"/>
    </source>
</evidence>
<dbReference type="GO" id="GO:0005789">
    <property type="term" value="C:endoplasmic reticulum membrane"/>
    <property type="evidence" value="ECO:0007669"/>
    <property type="project" value="UniProtKB-SubCell"/>
</dbReference>
<evidence type="ECO:0000256" key="5">
    <source>
        <dbReference type="ARBA" id="ARBA00022989"/>
    </source>
</evidence>
<evidence type="ECO:0000313" key="10">
    <source>
        <dbReference type="Proteomes" id="UP000053766"/>
    </source>
</evidence>
<feature type="transmembrane region" description="Helical" evidence="8">
    <location>
        <begin position="83"/>
        <end position="99"/>
    </location>
</feature>
<organism evidence="9 10">
    <name type="scientific">Dictyocaulus viviparus</name>
    <name type="common">Bovine lungworm</name>
    <dbReference type="NCBI Taxonomy" id="29172"/>
    <lineage>
        <taxon>Eukaryota</taxon>
        <taxon>Metazoa</taxon>
        <taxon>Ecdysozoa</taxon>
        <taxon>Nematoda</taxon>
        <taxon>Chromadorea</taxon>
        <taxon>Rhabditida</taxon>
        <taxon>Rhabditina</taxon>
        <taxon>Rhabditomorpha</taxon>
        <taxon>Strongyloidea</taxon>
        <taxon>Metastrongylidae</taxon>
        <taxon>Dictyocaulus</taxon>
    </lineage>
</organism>
<dbReference type="GO" id="GO:0010945">
    <property type="term" value="F:coenzyme A diphosphatase activity"/>
    <property type="evidence" value="ECO:0007669"/>
    <property type="project" value="InterPro"/>
</dbReference>
<evidence type="ECO:0000256" key="6">
    <source>
        <dbReference type="ARBA" id="ARBA00023098"/>
    </source>
</evidence>
<keyword evidence="2 8" id="KW-0812">Transmembrane</keyword>
<feature type="transmembrane region" description="Helical" evidence="8">
    <location>
        <begin position="44"/>
        <end position="63"/>
    </location>
</feature>
<sequence length="244" mass="28538">MEPHCPITSTQRVSVLLGRVLDIILNVAIQISRKFLFIDPKKKVVICVAFVILLSLVGSLTTLNNNYYLVQKHSVFNQYGVKLGWMWTCLVIGPFIWFSSRAHYRDRDKAVIDLLRLAVATFCWYISVWLDRGGVWIRGFDFSGHCFLMIYSMLVMAEEAHAFREWDQILLRDYSLGLVIRMRQERRTRYVQYCVVGMLILNIVWVAGTLVAVFCWFITYHKLYPAGFLQSPIQRVKDKRNSIR</sequence>